<sequence>MTAVTKTTRGLDGVATTLTYVLPAQTTPFAPARQSGDTGTTGVPAQCAISVLCRGLTYAAYASRTAAHDPNPLDGQQCLGVQGTSAAYDGSGYHDVGYETNCWPVNYFALFDEDWSELTATTTGAPRATTSRGDTAGWSTAAFPGGNCLAGWTTACTTTVTAGAEPLLAYYPQAWCCPPGQWTCATATADNDRLAPQRLCRSLVLESTQSVVWMSFSPPFRISTRHGSTDDWEEYDTWKALVPSETDPAHAATVFRKVFPLVLSSGGGSSGGGGGGAVMAVETAEAYSGPLTGKDGWNERSPPPPPLVEDDDYNALVFSRGAVAGFLGAAMATVVMSLLGFALWRRARRGVRRSREVAAVREDGKYDVEILLKPEEVKLA</sequence>
<organism evidence="1 2">
    <name type="scientific">Hypoxylon rubiginosum</name>
    <dbReference type="NCBI Taxonomy" id="110542"/>
    <lineage>
        <taxon>Eukaryota</taxon>
        <taxon>Fungi</taxon>
        <taxon>Dikarya</taxon>
        <taxon>Ascomycota</taxon>
        <taxon>Pezizomycotina</taxon>
        <taxon>Sordariomycetes</taxon>
        <taxon>Xylariomycetidae</taxon>
        <taxon>Xylariales</taxon>
        <taxon>Hypoxylaceae</taxon>
        <taxon>Hypoxylon</taxon>
    </lineage>
</organism>
<accession>A0ACC0DGM5</accession>
<comment type="caution">
    <text evidence="1">The sequence shown here is derived from an EMBL/GenBank/DDBJ whole genome shotgun (WGS) entry which is preliminary data.</text>
</comment>
<name>A0ACC0DGM5_9PEZI</name>
<keyword evidence="2" id="KW-1185">Reference proteome</keyword>
<gene>
    <name evidence="1" type="ORF">F4821DRAFT_173230</name>
</gene>
<dbReference type="EMBL" id="MU394285">
    <property type="protein sequence ID" value="KAI6091814.1"/>
    <property type="molecule type" value="Genomic_DNA"/>
</dbReference>
<proteinExistence type="predicted"/>
<evidence type="ECO:0000313" key="2">
    <source>
        <dbReference type="Proteomes" id="UP001497680"/>
    </source>
</evidence>
<evidence type="ECO:0000313" key="1">
    <source>
        <dbReference type="EMBL" id="KAI6091814.1"/>
    </source>
</evidence>
<reference evidence="1 2" key="1">
    <citation type="journal article" date="2022" name="New Phytol.">
        <title>Ecological generalism drives hyperdiversity of secondary metabolite gene clusters in xylarialean endophytes.</title>
        <authorList>
            <person name="Franco M.E.E."/>
            <person name="Wisecaver J.H."/>
            <person name="Arnold A.E."/>
            <person name="Ju Y.M."/>
            <person name="Slot J.C."/>
            <person name="Ahrendt S."/>
            <person name="Moore L.P."/>
            <person name="Eastman K.E."/>
            <person name="Scott K."/>
            <person name="Konkel Z."/>
            <person name="Mondo S.J."/>
            <person name="Kuo A."/>
            <person name="Hayes R.D."/>
            <person name="Haridas S."/>
            <person name="Andreopoulos B."/>
            <person name="Riley R."/>
            <person name="LaButti K."/>
            <person name="Pangilinan J."/>
            <person name="Lipzen A."/>
            <person name="Amirebrahimi M."/>
            <person name="Yan J."/>
            <person name="Adam C."/>
            <person name="Keymanesh K."/>
            <person name="Ng V."/>
            <person name="Louie K."/>
            <person name="Northen T."/>
            <person name="Drula E."/>
            <person name="Henrissat B."/>
            <person name="Hsieh H.M."/>
            <person name="Youens-Clark K."/>
            <person name="Lutzoni F."/>
            <person name="Miadlikowska J."/>
            <person name="Eastwood D.C."/>
            <person name="Hamelin R.C."/>
            <person name="Grigoriev I.V."/>
            <person name="U'Ren J.M."/>
        </authorList>
    </citation>
    <scope>NUCLEOTIDE SEQUENCE [LARGE SCALE GENOMIC DNA]</scope>
    <source>
        <strain evidence="1 2">ER1909</strain>
    </source>
</reference>
<dbReference type="Proteomes" id="UP001497680">
    <property type="component" value="Unassembled WGS sequence"/>
</dbReference>
<protein>
    <submittedName>
        <fullName evidence="1">Uncharacterized protein</fullName>
    </submittedName>
</protein>